<keyword evidence="1" id="KW-1133">Transmembrane helix</keyword>
<evidence type="ECO:0000313" key="3">
    <source>
        <dbReference type="Proteomes" id="UP001617669"/>
    </source>
</evidence>
<proteinExistence type="predicted"/>
<keyword evidence="1" id="KW-0812">Transmembrane</keyword>
<dbReference type="RefSeq" id="WP_400883687.1">
    <property type="nucleotide sequence ID" value="NZ_JBIWXY010000003.1"/>
</dbReference>
<evidence type="ECO:0000256" key="1">
    <source>
        <dbReference type="SAM" id="Phobius"/>
    </source>
</evidence>
<name>A0ABW8GPS0_9PROT</name>
<feature type="transmembrane region" description="Helical" evidence="1">
    <location>
        <begin position="20"/>
        <end position="45"/>
    </location>
</feature>
<keyword evidence="1" id="KW-0472">Membrane</keyword>
<gene>
    <name evidence="2" type="ORF">ACIKP9_12945</name>
</gene>
<feature type="transmembrane region" description="Helical" evidence="1">
    <location>
        <begin position="57"/>
        <end position="78"/>
    </location>
</feature>
<evidence type="ECO:0000313" key="2">
    <source>
        <dbReference type="EMBL" id="MFJ5447142.1"/>
    </source>
</evidence>
<comment type="caution">
    <text evidence="2">The sequence shown here is derived from an EMBL/GenBank/DDBJ whole genome shotgun (WGS) entry which is preliminary data.</text>
</comment>
<organism evidence="2 3">
    <name type="scientific">Methylobacillus methanolivorans</name>
    <dbReference type="NCBI Taxonomy" id="1848927"/>
    <lineage>
        <taxon>Bacteria</taxon>
        <taxon>Pseudomonadati</taxon>
        <taxon>Pseudomonadota</taxon>
        <taxon>Betaproteobacteria</taxon>
        <taxon>Nitrosomonadales</taxon>
        <taxon>Methylophilaceae</taxon>
        <taxon>Methylobacillus</taxon>
    </lineage>
</organism>
<accession>A0ABW8GPS0</accession>
<sequence length="129" mass="14356">MATKIITVKQQMRAAQSFPFFSSLAVVVPVLIPFWIAASIFTYCAMANHPCTRVCDYLVPAGYRFYGLLGAWVVLLNFSSNMAGWVGGGLNLALIIWAISILVIVPLGVRDILRARKEPWQEYTVETTE</sequence>
<dbReference type="Proteomes" id="UP001617669">
    <property type="component" value="Unassembled WGS sequence"/>
</dbReference>
<keyword evidence="3" id="KW-1185">Reference proteome</keyword>
<feature type="transmembrane region" description="Helical" evidence="1">
    <location>
        <begin position="90"/>
        <end position="109"/>
    </location>
</feature>
<protein>
    <submittedName>
        <fullName evidence="2">Uncharacterized protein</fullName>
    </submittedName>
</protein>
<reference evidence="2 3" key="1">
    <citation type="submission" date="2024-11" db="EMBL/GenBank/DDBJ databases">
        <authorList>
            <person name="Kaparullina E.N."/>
            <person name="Delegan Y.A."/>
            <person name="Doronina N.V."/>
        </authorList>
    </citation>
    <scope>NUCLEOTIDE SEQUENCE [LARGE SCALE GENOMIC DNA]</scope>
    <source>
        <strain evidence="2 3">7sh_L</strain>
    </source>
</reference>
<dbReference type="EMBL" id="JBIWXY010000003">
    <property type="protein sequence ID" value="MFJ5447142.1"/>
    <property type="molecule type" value="Genomic_DNA"/>
</dbReference>